<feature type="chain" id="PRO_5022889602" description="PEP-CTERM protein-sorting domain-containing protein" evidence="1">
    <location>
        <begin position="27"/>
        <end position="499"/>
    </location>
</feature>
<dbReference type="EMBL" id="SJPO01000001">
    <property type="protein sequence ID" value="TWT85545.1"/>
    <property type="molecule type" value="Genomic_DNA"/>
</dbReference>
<comment type="caution">
    <text evidence="2">The sequence shown here is derived from an EMBL/GenBank/DDBJ whole genome shotgun (WGS) entry which is preliminary data.</text>
</comment>
<evidence type="ECO:0008006" key="4">
    <source>
        <dbReference type="Google" id="ProtNLM"/>
    </source>
</evidence>
<keyword evidence="1" id="KW-0732">Signal</keyword>
<gene>
    <name evidence="2" type="ORF">Pla123a_03520</name>
</gene>
<dbReference type="InterPro" id="IPR018247">
    <property type="entry name" value="EF_Hand_1_Ca_BS"/>
</dbReference>
<dbReference type="AlphaFoldDB" id="A0A5C5ZEF9"/>
<feature type="signal peptide" evidence="1">
    <location>
        <begin position="1"/>
        <end position="26"/>
    </location>
</feature>
<accession>A0A5C5ZEF9</accession>
<dbReference type="PROSITE" id="PS00018">
    <property type="entry name" value="EF_HAND_1"/>
    <property type="match status" value="1"/>
</dbReference>
<reference evidence="2 3" key="1">
    <citation type="submission" date="2019-02" db="EMBL/GenBank/DDBJ databases">
        <title>Deep-cultivation of Planctomycetes and their phenomic and genomic characterization uncovers novel biology.</title>
        <authorList>
            <person name="Wiegand S."/>
            <person name="Jogler M."/>
            <person name="Boedeker C."/>
            <person name="Pinto D."/>
            <person name="Vollmers J."/>
            <person name="Rivas-Marin E."/>
            <person name="Kohn T."/>
            <person name="Peeters S.H."/>
            <person name="Heuer A."/>
            <person name="Rast P."/>
            <person name="Oberbeckmann S."/>
            <person name="Bunk B."/>
            <person name="Jeske O."/>
            <person name="Meyerdierks A."/>
            <person name="Storesund J.E."/>
            <person name="Kallscheuer N."/>
            <person name="Luecker S."/>
            <person name="Lage O.M."/>
            <person name="Pohl T."/>
            <person name="Merkel B.J."/>
            <person name="Hornburger P."/>
            <person name="Mueller R.-W."/>
            <person name="Bruemmer F."/>
            <person name="Labrenz M."/>
            <person name="Spormann A.M."/>
            <person name="Op Den Camp H."/>
            <person name="Overmann J."/>
            <person name="Amann R."/>
            <person name="Jetten M.S.M."/>
            <person name="Mascher T."/>
            <person name="Medema M.H."/>
            <person name="Devos D.P."/>
            <person name="Kaster A.-K."/>
            <person name="Ovreas L."/>
            <person name="Rohde M."/>
            <person name="Galperin M.Y."/>
            <person name="Jogler C."/>
        </authorList>
    </citation>
    <scope>NUCLEOTIDE SEQUENCE [LARGE SCALE GENOMIC DNA]</scope>
    <source>
        <strain evidence="2 3">Pla123a</strain>
    </source>
</reference>
<dbReference type="Gene3D" id="2.60.120.260">
    <property type="entry name" value="Galactose-binding domain-like"/>
    <property type="match status" value="1"/>
</dbReference>
<sequence precursor="true">MKTTLRLSAVLSLCLATASIAVQAPAAELLTAGGFEATVSGGEVPFWTLEEFISDGSMSPVGAAALVGFANDINDEEGGSGLWLQAFNGGDEARSFNGINAILSQVVAVSAGDSYTLTGASNFEQNYSGGVVSLDGLSPLGQQNGGVATPTPTQSFFEIEWLDGSGTPVGTPATLDLVNDDFQFSGGGWLSHTPLTATAPTGATQARISAKAIDMVENIDPGQSAFYDNFSFTNDSAPGTELLLNGNLNETPPTLEDVLSEIWEIVETPSDVNVLSYAGFANNGDTGGANGVWVRAFAGDGSNGVVQQSVEAMAGVEYTFNASSRFEVNFAADQGNGENQMLMELSFLDGSGTVIDTASYDLRVDGGQTSDNLWHDHSLSATAPAGTAQVRVAGVVNNIFNNPAGGAQSAFWDDFSLMTAIAGLAGDFNNDGMVDAADYTVWRDGFGTTYDQSDYDDWAANYGATSAPSAAAGAVPEPATGLCCLTAAALVVGLRRRRS</sequence>
<keyword evidence="3" id="KW-1185">Reference proteome</keyword>
<proteinExistence type="predicted"/>
<evidence type="ECO:0000313" key="2">
    <source>
        <dbReference type="EMBL" id="TWT85545.1"/>
    </source>
</evidence>
<evidence type="ECO:0000313" key="3">
    <source>
        <dbReference type="Proteomes" id="UP000318478"/>
    </source>
</evidence>
<evidence type="ECO:0000256" key="1">
    <source>
        <dbReference type="SAM" id="SignalP"/>
    </source>
</evidence>
<protein>
    <recommendedName>
        <fullName evidence="4">PEP-CTERM protein-sorting domain-containing protein</fullName>
    </recommendedName>
</protein>
<dbReference type="RefSeq" id="WP_146583804.1">
    <property type="nucleotide sequence ID" value="NZ_SJPO01000001.1"/>
</dbReference>
<dbReference type="OrthoDB" id="232131at2"/>
<name>A0A5C5ZEF9_9BACT</name>
<dbReference type="Proteomes" id="UP000318478">
    <property type="component" value="Unassembled WGS sequence"/>
</dbReference>
<organism evidence="2 3">
    <name type="scientific">Posidoniimonas polymericola</name>
    <dbReference type="NCBI Taxonomy" id="2528002"/>
    <lineage>
        <taxon>Bacteria</taxon>
        <taxon>Pseudomonadati</taxon>
        <taxon>Planctomycetota</taxon>
        <taxon>Planctomycetia</taxon>
        <taxon>Pirellulales</taxon>
        <taxon>Lacipirellulaceae</taxon>
        <taxon>Posidoniimonas</taxon>
    </lineage>
</organism>